<dbReference type="Pfam" id="PF04070">
    <property type="entry name" value="DUF378"/>
    <property type="match status" value="1"/>
</dbReference>
<dbReference type="Proteomes" id="UP000178176">
    <property type="component" value="Unassembled WGS sequence"/>
</dbReference>
<dbReference type="PANTHER" id="PTHR37304">
    <property type="entry name" value="MEMBRANE PROTEIN-RELATED"/>
    <property type="match status" value="1"/>
</dbReference>
<feature type="transmembrane region" description="Helical" evidence="1">
    <location>
        <begin position="45"/>
        <end position="65"/>
    </location>
</feature>
<keyword evidence="1" id="KW-0472">Membrane</keyword>
<accession>A0A1F4YG85</accession>
<comment type="caution">
    <text evidence="2">The sequence shown here is derived from an EMBL/GenBank/DDBJ whole genome shotgun (WGS) entry which is preliminary data.</text>
</comment>
<dbReference type="PANTHER" id="PTHR37304:SF1">
    <property type="entry name" value="MEMBRANE PROTEIN"/>
    <property type="match status" value="1"/>
</dbReference>
<proteinExistence type="predicted"/>
<reference evidence="2 3" key="1">
    <citation type="journal article" date="2016" name="Nat. Commun.">
        <title>Thousands of microbial genomes shed light on interconnected biogeochemical processes in an aquifer system.</title>
        <authorList>
            <person name="Anantharaman K."/>
            <person name="Brown C.T."/>
            <person name="Hug L.A."/>
            <person name="Sharon I."/>
            <person name="Castelle C.J."/>
            <person name="Probst A.J."/>
            <person name="Thomas B.C."/>
            <person name="Singh A."/>
            <person name="Wilkins M.J."/>
            <person name="Karaoz U."/>
            <person name="Brodie E.L."/>
            <person name="Williams K.H."/>
            <person name="Hubbard S.S."/>
            <person name="Banfield J.F."/>
        </authorList>
    </citation>
    <scope>NUCLEOTIDE SEQUENCE [LARGE SCALE GENOMIC DNA]</scope>
</reference>
<name>A0A1F4YG85_9BACT</name>
<dbReference type="InterPro" id="IPR007211">
    <property type="entry name" value="DUF378"/>
</dbReference>
<sequence>MRRVDKQTKATLHIVAFSLAMVGALNWGLVGLLDFNLVEMLLGSWPGLVKVVYILVGASAVYVFAGHKDDCKICGEMMSKK</sequence>
<evidence type="ECO:0008006" key="4">
    <source>
        <dbReference type="Google" id="ProtNLM"/>
    </source>
</evidence>
<keyword evidence="1" id="KW-0812">Transmembrane</keyword>
<feature type="transmembrane region" description="Helical" evidence="1">
    <location>
        <begin position="12"/>
        <end position="33"/>
    </location>
</feature>
<gene>
    <name evidence="2" type="ORF">A2876_01915</name>
</gene>
<evidence type="ECO:0000256" key="1">
    <source>
        <dbReference type="SAM" id="Phobius"/>
    </source>
</evidence>
<dbReference type="EMBL" id="MEXH01000019">
    <property type="protein sequence ID" value="OGC92253.1"/>
    <property type="molecule type" value="Genomic_DNA"/>
</dbReference>
<protein>
    <recommendedName>
        <fullName evidence="4">DUF378 domain-containing protein</fullName>
    </recommendedName>
</protein>
<dbReference type="AlphaFoldDB" id="A0A1F4YG85"/>
<evidence type="ECO:0000313" key="2">
    <source>
        <dbReference type="EMBL" id="OGC92253.1"/>
    </source>
</evidence>
<evidence type="ECO:0000313" key="3">
    <source>
        <dbReference type="Proteomes" id="UP000178176"/>
    </source>
</evidence>
<organism evidence="2 3">
    <name type="scientific">Candidatus Amesbacteria bacterium RIFCSPHIGHO2_01_FULL_48_32b</name>
    <dbReference type="NCBI Taxonomy" id="1797253"/>
    <lineage>
        <taxon>Bacteria</taxon>
        <taxon>Candidatus Amesiibacteriota</taxon>
    </lineage>
</organism>
<keyword evidence="1" id="KW-1133">Transmembrane helix</keyword>